<dbReference type="InterPro" id="IPR004398">
    <property type="entry name" value="RNA_MeTrfase_RsmD"/>
</dbReference>
<name>A0ABN1Z9Q2_9MICO</name>
<dbReference type="PROSITE" id="PS00092">
    <property type="entry name" value="N6_MTASE"/>
    <property type="match status" value="1"/>
</dbReference>
<keyword evidence="4" id="KW-1185">Reference proteome</keyword>
<keyword evidence="1" id="KW-0489">Methyltransferase</keyword>
<dbReference type="Gene3D" id="3.40.50.150">
    <property type="entry name" value="Vaccinia Virus protein VP39"/>
    <property type="match status" value="1"/>
</dbReference>
<dbReference type="Proteomes" id="UP001501742">
    <property type="component" value="Unassembled WGS sequence"/>
</dbReference>
<organism evidence="3 4">
    <name type="scientific">Curtobacterium herbarum</name>
    <dbReference type="NCBI Taxonomy" id="150122"/>
    <lineage>
        <taxon>Bacteria</taxon>
        <taxon>Bacillati</taxon>
        <taxon>Actinomycetota</taxon>
        <taxon>Actinomycetes</taxon>
        <taxon>Micrococcales</taxon>
        <taxon>Microbacteriaceae</taxon>
        <taxon>Curtobacterium</taxon>
    </lineage>
</organism>
<evidence type="ECO:0000313" key="3">
    <source>
        <dbReference type="EMBL" id="GAA1492313.1"/>
    </source>
</evidence>
<gene>
    <name evidence="3" type="primary">rsmD</name>
    <name evidence="3" type="ORF">GCM10009627_06590</name>
</gene>
<dbReference type="EMBL" id="BAAAJX010000003">
    <property type="protein sequence ID" value="GAA1492313.1"/>
    <property type="molecule type" value="Genomic_DNA"/>
</dbReference>
<evidence type="ECO:0000256" key="1">
    <source>
        <dbReference type="ARBA" id="ARBA00022603"/>
    </source>
</evidence>
<evidence type="ECO:0000256" key="2">
    <source>
        <dbReference type="ARBA" id="ARBA00022679"/>
    </source>
</evidence>
<keyword evidence="2" id="KW-0808">Transferase</keyword>
<dbReference type="CDD" id="cd02440">
    <property type="entry name" value="AdoMet_MTases"/>
    <property type="match status" value="1"/>
</dbReference>
<comment type="caution">
    <text evidence="3">The sequence shown here is derived from an EMBL/GenBank/DDBJ whole genome shotgun (WGS) entry which is preliminary data.</text>
</comment>
<dbReference type="InterPro" id="IPR002052">
    <property type="entry name" value="DNA_methylase_N6_adenine_CS"/>
</dbReference>
<dbReference type="Pfam" id="PF03602">
    <property type="entry name" value="Cons_hypoth95"/>
    <property type="match status" value="1"/>
</dbReference>
<protein>
    <submittedName>
        <fullName evidence="3">16S rRNA (Guanine(966)-N(2))-methyltransferase RsmD</fullName>
    </submittedName>
</protein>
<sequence length="203" mass="21138">MENAGGAAAARYGGCMTRIIAGAAGSTTLRVPKSGTRPTSDRVREALFSSLESRGLIDDTSVADLYAGTGALGLEAASRGAVEVSLVDRAAPAAAACRENAKAVQKRVPGVRVAVHAQPALGYLRTTAKTFDLVFIDPPYEVPESELTDVLDALVSRLTPEAVVVVERGTRSPEPTWPTGLTPFSKRSWGDTVAWEAVADAAG</sequence>
<dbReference type="PIRSF" id="PIRSF004553">
    <property type="entry name" value="CHP00095"/>
    <property type="match status" value="1"/>
</dbReference>
<evidence type="ECO:0000313" key="4">
    <source>
        <dbReference type="Proteomes" id="UP001501742"/>
    </source>
</evidence>
<dbReference type="PANTHER" id="PTHR43542">
    <property type="entry name" value="METHYLTRANSFERASE"/>
    <property type="match status" value="1"/>
</dbReference>
<dbReference type="SUPFAM" id="SSF53335">
    <property type="entry name" value="S-adenosyl-L-methionine-dependent methyltransferases"/>
    <property type="match status" value="1"/>
</dbReference>
<proteinExistence type="predicted"/>
<reference evidence="3 4" key="1">
    <citation type="journal article" date="2019" name="Int. J. Syst. Evol. Microbiol.">
        <title>The Global Catalogue of Microorganisms (GCM) 10K type strain sequencing project: providing services to taxonomists for standard genome sequencing and annotation.</title>
        <authorList>
            <consortium name="The Broad Institute Genomics Platform"/>
            <consortium name="The Broad Institute Genome Sequencing Center for Infectious Disease"/>
            <person name="Wu L."/>
            <person name="Ma J."/>
        </authorList>
    </citation>
    <scope>NUCLEOTIDE SEQUENCE [LARGE SCALE GENOMIC DNA]</scope>
    <source>
        <strain evidence="3 4">JCM 12140</strain>
    </source>
</reference>
<dbReference type="PANTHER" id="PTHR43542:SF1">
    <property type="entry name" value="METHYLTRANSFERASE"/>
    <property type="match status" value="1"/>
</dbReference>
<dbReference type="InterPro" id="IPR029063">
    <property type="entry name" value="SAM-dependent_MTases_sf"/>
</dbReference>
<accession>A0ABN1Z9Q2</accession>